<feature type="domain" description="Peripheral subunit-binding (PSBD)" evidence="7">
    <location>
        <begin position="133"/>
        <end position="170"/>
    </location>
</feature>
<dbReference type="PANTHER" id="PTHR23151:SF90">
    <property type="entry name" value="DIHYDROLIPOYLLYSINE-RESIDUE ACETYLTRANSFERASE COMPONENT OF PYRUVATE DEHYDROGENASE COMPLEX, MITOCHONDRIAL-RELATED"/>
    <property type="match status" value="1"/>
</dbReference>
<evidence type="ECO:0000256" key="5">
    <source>
        <dbReference type="SAM" id="MobiDB-lite"/>
    </source>
</evidence>
<sequence length="454" mass="47070">MARLLHMPEVAANAVEAVLQGWSIAENVPFSADEVIATVETEKAVVDVPAEADGVILKTLVPEGAEVEVGAPIALIGEPGEKVADLDALLAQLGMAAPGRVTTPGRRDVTEPPATERTAGGAPAANGSAGRVFSSPLARRLAGEAGIRYEDIAGTGPNGRIIRRDVEAAIASRAASARASTATAEAGPPAAPASVPASVPADVRAGVRAGVPAAAPAGVPAAGTVTTSTAFTDVPHSRIRKAVASRLTASKQTTPHFYLRGTARVGRLMKLRRKLNDGAPVKISVNDMVVKAAARAHQLVPAMNVIWTPEAIRSFSSVDMAVAIATERGLVTPVLRSVERMTISTVASTVRDFAERAKAGRLRQEELEGGSFSVTNLGMYGTEEFAAIINPPHAAILAVGAARQEPIAENGKLKAGTVMRVTLSVDHRPVDGAVAAEWMRTFLSLLENPVRILA</sequence>
<dbReference type="InterPro" id="IPR023213">
    <property type="entry name" value="CAT-like_dom_sf"/>
</dbReference>
<feature type="region of interest" description="Disordered" evidence="5">
    <location>
        <begin position="99"/>
        <end position="130"/>
    </location>
</feature>
<comment type="cofactor">
    <cofactor evidence="1 4">
        <name>(R)-lipoate</name>
        <dbReference type="ChEBI" id="CHEBI:83088"/>
    </cofactor>
</comment>
<comment type="caution">
    <text evidence="8">The sequence shown here is derived from an EMBL/GenBank/DDBJ whole genome shotgun (WGS) entry which is preliminary data.</text>
</comment>
<feature type="compositionally biased region" description="Low complexity" evidence="5">
    <location>
        <begin position="119"/>
        <end position="130"/>
    </location>
</feature>
<evidence type="ECO:0000313" key="8">
    <source>
        <dbReference type="EMBL" id="GAA3816622.1"/>
    </source>
</evidence>
<keyword evidence="3 4" id="KW-0450">Lipoyl</keyword>
<dbReference type="InterPro" id="IPR045257">
    <property type="entry name" value="E2/Pdx1"/>
</dbReference>
<dbReference type="SUPFAM" id="SSF51230">
    <property type="entry name" value="Single hybrid motif"/>
    <property type="match status" value="1"/>
</dbReference>
<dbReference type="SUPFAM" id="SSF52777">
    <property type="entry name" value="CoA-dependent acyltransferases"/>
    <property type="match status" value="1"/>
</dbReference>
<dbReference type="Pfam" id="PF00364">
    <property type="entry name" value="Biotin_lipoyl"/>
    <property type="match status" value="1"/>
</dbReference>
<dbReference type="Pfam" id="PF00198">
    <property type="entry name" value="2-oxoacid_dh"/>
    <property type="match status" value="1"/>
</dbReference>
<dbReference type="InterPro" id="IPR000089">
    <property type="entry name" value="Biotin_lipoyl"/>
</dbReference>
<evidence type="ECO:0000259" key="7">
    <source>
        <dbReference type="PROSITE" id="PS51826"/>
    </source>
</evidence>
<organism evidence="8 9">
    <name type="scientific">Sphaerisporangium flaviroseum</name>
    <dbReference type="NCBI Taxonomy" id="509199"/>
    <lineage>
        <taxon>Bacteria</taxon>
        <taxon>Bacillati</taxon>
        <taxon>Actinomycetota</taxon>
        <taxon>Actinomycetes</taxon>
        <taxon>Streptosporangiales</taxon>
        <taxon>Streptosporangiaceae</taxon>
        <taxon>Sphaerisporangium</taxon>
    </lineage>
</organism>
<dbReference type="Gene3D" id="2.40.50.100">
    <property type="match status" value="1"/>
</dbReference>
<evidence type="ECO:0000313" key="9">
    <source>
        <dbReference type="Proteomes" id="UP001500888"/>
    </source>
</evidence>
<dbReference type="PROSITE" id="PS50968">
    <property type="entry name" value="BIOTINYL_LIPOYL"/>
    <property type="match status" value="1"/>
</dbReference>
<keyword evidence="4" id="KW-0012">Acyltransferase</keyword>
<dbReference type="InterPro" id="IPR004167">
    <property type="entry name" value="PSBD"/>
</dbReference>
<protein>
    <recommendedName>
        <fullName evidence="4">Dihydrolipoamide acetyltransferase component of pyruvate dehydrogenase complex</fullName>
        <ecNumber evidence="4">2.3.1.-</ecNumber>
    </recommendedName>
</protein>
<dbReference type="PANTHER" id="PTHR23151">
    <property type="entry name" value="DIHYDROLIPOAMIDE ACETYL/SUCCINYL-TRANSFERASE-RELATED"/>
    <property type="match status" value="1"/>
</dbReference>
<accession>A0ABP7IEI8</accession>
<feature type="domain" description="Lipoyl-binding" evidence="6">
    <location>
        <begin position="2"/>
        <end position="77"/>
    </location>
</feature>
<dbReference type="SUPFAM" id="SSF47005">
    <property type="entry name" value="Peripheral subunit-binding domain of 2-oxo acid dehydrogenase complex"/>
    <property type="match status" value="1"/>
</dbReference>
<dbReference type="InterPro" id="IPR001078">
    <property type="entry name" value="2-oxoacid_DH_actylTfrase"/>
</dbReference>
<evidence type="ECO:0000256" key="3">
    <source>
        <dbReference type="ARBA" id="ARBA00022823"/>
    </source>
</evidence>
<dbReference type="PROSITE" id="PS51826">
    <property type="entry name" value="PSBD"/>
    <property type="match status" value="1"/>
</dbReference>
<dbReference type="Pfam" id="PF02817">
    <property type="entry name" value="E3_binding"/>
    <property type="match status" value="1"/>
</dbReference>
<dbReference type="RefSeq" id="WP_344942449.1">
    <property type="nucleotide sequence ID" value="NZ_BAAAZR010000009.1"/>
</dbReference>
<dbReference type="InterPro" id="IPR036625">
    <property type="entry name" value="E3-bd_dom_sf"/>
</dbReference>
<dbReference type="PROSITE" id="PS00189">
    <property type="entry name" value="LIPOYL"/>
    <property type="match status" value="1"/>
</dbReference>
<dbReference type="Gene3D" id="3.30.559.10">
    <property type="entry name" value="Chloramphenicol acetyltransferase-like domain"/>
    <property type="match status" value="1"/>
</dbReference>
<keyword evidence="4" id="KW-0808">Transferase</keyword>
<evidence type="ECO:0000256" key="1">
    <source>
        <dbReference type="ARBA" id="ARBA00001938"/>
    </source>
</evidence>
<dbReference type="EC" id="2.3.1.-" evidence="4"/>
<comment type="similarity">
    <text evidence="2 4">Belongs to the 2-oxoacid dehydrogenase family.</text>
</comment>
<evidence type="ECO:0000256" key="2">
    <source>
        <dbReference type="ARBA" id="ARBA00007317"/>
    </source>
</evidence>
<proteinExistence type="inferred from homology"/>
<evidence type="ECO:0000256" key="4">
    <source>
        <dbReference type="RuleBase" id="RU003423"/>
    </source>
</evidence>
<evidence type="ECO:0000259" key="6">
    <source>
        <dbReference type="PROSITE" id="PS50968"/>
    </source>
</evidence>
<name>A0ABP7IEI8_9ACTN</name>
<dbReference type="InterPro" id="IPR011053">
    <property type="entry name" value="Single_hybrid_motif"/>
</dbReference>
<dbReference type="InterPro" id="IPR003016">
    <property type="entry name" value="2-oxoA_DH_lipoyl-BS"/>
</dbReference>
<reference evidence="9" key="1">
    <citation type="journal article" date="2019" name="Int. J. Syst. Evol. Microbiol.">
        <title>The Global Catalogue of Microorganisms (GCM) 10K type strain sequencing project: providing services to taxonomists for standard genome sequencing and annotation.</title>
        <authorList>
            <consortium name="The Broad Institute Genomics Platform"/>
            <consortium name="The Broad Institute Genome Sequencing Center for Infectious Disease"/>
            <person name="Wu L."/>
            <person name="Ma J."/>
        </authorList>
    </citation>
    <scope>NUCLEOTIDE SEQUENCE [LARGE SCALE GENOMIC DNA]</scope>
    <source>
        <strain evidence="9">JCM 16908</strain>
    </source>
</reference>
<dbReference type="Gene3D" id="4.10.320.10">
    <property type="entry name" value="E3-binding domain"/>
    <property type="match status" value="1"/>
</dbReference>
<keyword evidence="9" id="KW-1185">Reference proteome</keyword>
<dbReference type="Proteomes" id="UP001500888">
    <property type="component" value="Unassembled WGS sequence"/>
</dbReference>
<dbReference type="EMBL" id="BAAAZR010000009">
    <property type="protein sequence ID" value="GAA3816622.1"/>
    <property type="molecule type" value="Genomic_DNA"/>
</dbReference>
<gene>
    <name evidence="8" type="ORF">GCM10022226_41610</name>
</gene>
<dbReference type="CDD" id="cd06849">
    <property type="entry name" value="lipoyl_domain"/>
    <property type="match status" value="1"/>
</dbReference>